<dbReference type="SUPFAM" id="SSF48452">
    <property type="entry name" value="TPR-like"/>
    <property type="match status" value="1"/>
</dbReference>
<dbReference type="InterPro" id="IPR053159">
    <property type="entry name" value="Hybrid_Histidine_Kinase"/>
</dbReference>
<dbReference type="SMART" id="SM00220">
    <property type="entry name" value="S_TKc"/>
    <property type="match status" value="1"/>
</dbReference>
<dbReference type="Gene3D" id="1.10.287.130">
    <property type="match status" value="1"/>
</dbReference>
<keyword evidence="3" id="KW-0597">Phosphoprotein</keyword>
<keyword evidence="5" id="KW-0902">Two-component regulatory system</keyword>
<evidence type="ECO:0000256" key="3">
    <source>
        <dbReference type="ARBA" id="ARBA00022553"/>
    </source>
</evidence>
<comment type="catalytic activity">
    <reaction evidence="1">
        <text>ATP + protein L-histidine = ADP + protein N-phospho-L-histidine.</text>
        <dbReference type="EC" id="2.7.13.3"/>
    </reaction>
</comment>
<dbReference type="Gene3D" id="3.30.450.40">
    <property type="match status" value="1"/>
</dbReference>
<keyword evidence="11" id="KW-1185">Reference proteome</keyword>
<dbReference type="Gene3D" id="3.30.565.10">
    <property type="entry name" value="Histidine kinase-like ATPase, C-terminal domain"/>
    <property type="match status" value="1"/>
</dbReference>
<dbReference type="InterPro" id="IPR008271">
    <property type="entry name" value="Ser/Thr_kinase_AS"/>
</dbReference>
<name>A0A8J7LG71_9NOST</name>
<evidence type="ECO:0000256" key="1">
    <source>
        <dbReference type="ARBA" id="ARBA00000085"/>
    </source>
</evidence>
<dbReference type="PROSITE" id="PS50109">
    <property type="entry name" value="HIS_KIN"/>
    <property type="match status" value="1"/>
</dbReference>
<keyword evidence="4" id="KW-0808">Transferase</keyword>
<dbReference type="SUPFAM" id="SSF47384">
    <property type="entry name" value="Homodimeric domain of signal transducing histidine kinase"/>
    <property type="match status" value="1"/>
</dbReference>
<evidence type="ECO:0000256" key="2">
    <source>
        <dbReference type="ARBA" id="ARBA00012438"/>
    </source>
</evidence>
<dbReference type="InterPro" id="IPR005467">
    <property type="entry name" value="His_kinase_dom"/>
</dbReference>
<dbReference type="Pfam" id="PF00069">
    <property type="entry name" value="Pkinase"/>
    <property type="match status" value="1"/>
</dbReference>
<dbReference type="GO" id="GO:0000155">
    <property type="term" value="F:phosphorelay sensor kinase activity"/>
    <property type="evidence" value="ECO:0007669"/>
    <property type="project" value="InterPro"/>
</dbReference>
<dbReference type="PRINTS" id="PR00344">
    <property type="entry name" value="BCTRLSENSOR"/>
</dbReference>
<dbReference type="Pfam" id="PF02518">
    <property type="entry name" value="HATPase_c"/>
    <property type="match status" value="1"/>
</dbReference>
<dbReference type="InterPro" id="IPR036890">
    <property type="entry name" value="HATPase_C_sf"/>
</dbReference>
<dbReference type="PANTHER" id="PTHR43642:SF1">
    <property type="entry name" value="HYBRID SIGNAL TRANSDUCTION HISTIDINE KINASE G"/>
    <property type="match status" value="1"/>
</dbReference>
<evidence type="ECO:0000256" key="5">
    <source>
        <dbReference type="ARBA" id="ARBA00023012"/>
    </source>
</evidence>
<dbReference type="SMART" id="SM00387">
    <property type="entry name" value="HATPase_c"/>
    <property type="match status" value="1"/>
</dbReference>
<dbReference type="Gene3D" id="3.40.50.300">
    <property type="entry name" value="P-loop containing nucleotide triphosphate hydrolases"/>
    <property type="match status" value="1"/>
</dbReference>
<dbReference type="PROSITE" id="PS00108">
    <property type="entry name" value="PROTEIN_KINASE_ST"/>
    <property type="match status" value="1"/>
</dbReference>
<dbReference type="SUPFAM" id="SSF52540">
    <property type="entry name" value="P-loop containing nucleoside triphosphate hydrolases"/>
    <property type="match status" value="1"/>
</dbReference>
<evidence type="ECO:0000259" key="9">
    <source>
        <dbReference type="PROSITE" id="PS50109"/>
    </source>
</evidence>
<keyword evidence="6" id="KW-0802">TPR repeat</keyword>
<dbReference type="SUPFAM" id="SSF55874">
    <property type="entry name" value="ATPase domain of HSP90 chaperone/DNA topoisomerase II/histidine kinase"/>
    <property type="match status" value="1"/>
</dbReference>
<gene>
    <name evidence="10" type="ORF">I8752_23795</name>
</gene>
<evidence type="ECO:0000256" key="6">
    <source>
        <dbReference type="PROSITE-ProRule" id="PRU00339"/>
    </source>
</evidence>
<feature type="domain" description="Histidine kinase" evidence="9">
    <location>
        <begin position="1610"/>
        <end position="1870"/>
    </location>
</feature>
<dbReference type="SMART" id="SM00388">
    <property type="entry name" value="HisKA"/>
    <property type="match status" value="1"/>
</dbReference>
<dbReference type="InterPro" id="IPR019734">
    <property type="entry name" value="TPR_rpt"/>
</dbReference>
<feature type="domain" description="Protein kinase" evidence="8">
    <location>
        <begin position="14"/>
        <end position="280"/>
    </location>
</feature>
<dbReference type="InterPro" id="IPR000719">
    <property type="entry name" value="Prot_kinase_dom"/>
</dbReference>
<organism evidence="10 11">
    <name type="scientific">Dendronalium phyllosphericum CENA369</name>
    <dbReference type="NCBI Taxonomy" id="1725256"/>
    <lineage>
        <taxon>Bacteria</taxon>
        <taxon>Bacillati</taxon>
        <taxon>Cyanobacteriota</taxon>
        <taxon>Cyanophyceae</taxon>
        <taxon>Nostocales</taxon>
        <taxon>Nostocaceae</taxon>
        <taxon>Dendronalium</taxon>
        <taxon>Dendronalium phyllosphericum</taxon>
    </lineage>
</organism>
<comment type="caution">
    <text evidence="10">The sequence shown here is derived from an EMBL/GenBank/DDBJ whole genome shotgun (WGS) entry which is preliminary data.</text>
</comment>
<dbReference type="GO" id="GO:0005524">
    <property type="term" value="F:ATP binding"/>
    <property type="evidence" value="ECO:0007669"/>
    <property type="project" value="InterPro"/>
</dbReference>
<keyword evidence="4" id="KW-0418">Kinase</keyword>
<dbReference type="InterPro" id="IPR027417">
    <property type="entry name" value="P-loop_NTPase"/>
</dbReference>
<dbReference type="PANTHER" id="PTHR43642">
    <property type="entry name" value="HYBRID SIGNAL TRANSDUCTION HISTIDINE KINASE G"/>
    <property type="match status" value="1"/>
</dbReference>
<dbReference type="Proteomes" id="UP000662314">
    <property type="component" value="Unassembled WGS sequence"/>
</dbReference>
<dbReference type="CDD" id="cd00082">
    <property type="entry name" value="HisKA"/>
    <property type="match status" value="1"/>
</dbReference>
<evidence type="ECO:0000313" key="11">
    <source>
        <dbReference type="Proteomes" id="UP000662314"/>
    </source>
</evidence>
<dbReference type="Gene3D" id="3.30.200.20">
    <property type="entry name" value="Phosphorylase Kinase, domain 1"/>
    <property type="match status" value="1"/>
</dbReference>
<dbReference type="Pfam" id="PF01590">
    <property type="entry name" value="GAF"/>
    <property type="match status" value="1"/>
</dbReference>
<dbReference type="SMART" id="SM00065">
    <property type="entry name" value="GAF"/>
    <property type="match status" value="1"/>
</dbReference>
<dbReference type="EMBL" id="JAECZA010000215">
    <property type="protein sequence ID" value="MBH8575966.1"/>
    <property type="molecule type" value="Genomic_DNA"/>
</dbReference>
<dbReference type="InterPro" id="IPR029016">
    <property type="entry name" value="GAF-like_dom_sf"/>
</dbReference>
<dbReference type="CDD" id="cd14014">
    <property type="entry name" value="STKc_PknB_like"/>
    <property type="match status" value="1"/>
</dbReference>
<dbReference type="InterPro" id="IPR036097">
    <property type="entry name" value="HisK_dim/P_sf"/>
</dbReference>
<feature type="coiled-coil region" evidence="7">
    <location>
        <begin position="1546"/>
        <end position="1601"/>
    </location>
</feature>
<dbReference type="SUPFAM" id="SSF55781">
    <property type="entry name" value="GAF domain-like"/>
    <property type="match status" value="1"/>
</dbReference>
<dbReference type="InterPro" id="IPR003018">
    <property type="entry name" value="GAF"/>
</dbReference>
<dbReference type="Gene3D" id="1.10.510.10">
    <property type="entry name" value="Transferase(Phosphotransferase) domain 1"/>
    <property type="match status" value="1"/>
</dbReference>
<accession>A0A8J7LG71</accession>
<evidence type="ECO:0000256" key="4">
    <source>
        <dbReference type="ARBA" id="ARBA00022777"/>
    </source>
</evidence>
<dbReference type="Pfam" id="PF13191">
    <property type="entry name" value="AAA_16"/>
    <property type="match status" value="1"/>
</dbReference>
<evidence type="ECO:0000256" key="7">
    <source>
        <dbReference type="SAM" id="Coils"/>
    </source>
</evidence>
<feature type="repeat" description="TPR" evidence="6">
    <location>
        <begin position="1241"/>
        <end position="1274"/>
    </location>
</feature>
<dbReference type="PROSITE" id="PS50011">
    <property type="entry name" value="PROTEIN_KINASE_DOM"/>
    <property type="match status" value="1"/>
</dbReference>
<sequence length="1870" mass="210693">MLVLSDTIFTIPGYRITEQIYSGSKTLVYRGIREHDQKNVIVKLMRNEYPTFNEIAQFRNQYTITKNLDNPGIVKPLGLENYRNGYGLVMEDFGGISLKDWGQANKGKQGNGLSLREFFHIAITIASTLEQLHRDRIIHKDVKPANILINPSTSEVRLIDFSIASLLPREIQCLTNPNVLEGTLAYISPEQTGRMNRGIDYRSDFYSLGVTFFELLTGHLPFTPTDPMELVYCHIAKQPPTVSQVNSNIPPIVSLIVHKLMAKNAEDRYQSAYGLRYDLEQCRNQWQQTEKIVPFELGIRDISDRFLIPEKLYGRQKEVEKLLAAFERVSKGTTEIILVAGFSGIGKTAVVNEVHKPIVRQRGYFVKGKFDQFQRDIPLSALVQAFRDLIGQILLETDTQIQQWKTNILAALGEQSQVIVDVIPELELIIGKQLKVTELSGSAAENRFNLLLQRFIHVFTATKYPLVIFLDDLQWADTASLKLIQLLISQTKSSGLIGETEKTSGTEGGFLLIGAYRDNEVTKAHPLDLTLKEIQKTGASISTITLTPLTQSDLNRLIADTLKCPEQIAIAFTQMVYAKTKGNPFFSNEFLKALHKDGLIEFNFNLGYWQYELAKIQALALTDDVVEFMTIQLLKLPKQTQQVLQLAACVGNQFDLKTLAIVHEQSAVDTASDFWPALLEGLILPQTEAYKLVEQNSNDQIISIEGEDSSHNHYQTFKYKFIHDRVQQAAYSLIPKQQKQAIHLKIGQLLLNNTPVSQREDKIFELVNQFNIAIPLINVQSDREQLAQMNLTAGRKALASTAYPSALKYLTTGIQLLASDTWETKYELTLALYETAAESAYLAGDFEQMEQLVEVALQKAQTLLEKVKVYEVKILADGVRNKALEGVNTALAFLKLLGIEFPDNPTPSDVQLAMAEISLSLNGKPIEDLIDLPEMIEAQPLATISILSSLCTLVYQAVPQLFPLIVIKQIELSLKYGNTPLSAYAYVLYGLMLCGIVGDIELGYKFGNLALNVTDKFNAKELKAKMMELYYGAISPWKEHNNKILNPLLEGYSIGLQTGDLEYASFCLYTHSYSSYFIGRELTELESEMVSHSNALSQIKQEKIFNWHTIYWQSCLNLLKVTENPSCMNGEAYNEEKMLPIQYQANDRTGLLYLYFNKLYLSYLFWELPQAIENSQLAENYLDGGLGNHVFSLFYFYDSLARLAVYSDISNSEQQCILNKVLTNQEKMQKWAHHAPMNYLHKFYLVEAERYRVLSQYLEAMDYYDRAISLAKENEYINEEALANELAARFYLEWDKHKIAQTYLTDAYYCYSRWGAKAKVEDLAKRYPKLLAPILQQEKLKLQASENSTSNLSISLSTLSTHETVISSNTSISQMLDLASVMKASQALSGEIELEQLLSTLMAVVMENAGASKSALILSEGAHLGLTVTAVSSNSTLNCISTEFPSTHLESSCDVPIALINYVKRTKEIFVVDDVKAVDFLASDRYIIREQPKSLLCIPIINQGKLLGILYLENNLTTVAFTRDRVEVLKLLTTQAAISLENAILYNNLAQANQHLEEYNHTLEEKVTQRTTELNDKNHRLEQALSELQSTQTQLIQSEKMSSLGEMVAGIAHEINNPINFIHGNITHAGEYVQDLLDLIAIYQQEYPNSSDVIEDKASEIDLDFLTEDLPKILDSMKVGSSRIRNIVLGLRNFSRLDESEMKPVDIHEGIDNTLMILQHRLKEKSDRSEIEVIKQYEQLPSVNCYAGQLNQVFMNIISNAIDALEESIVSCQLSKVNGKTTDNPTISICTQLADNHIVRVKIADNGYGMKQTVQQKIFDPFFTTKPIGSGTGLGLSISYQVVVDKHKGQLICNSTPGKGTEFVIEIPLK</sequence>
<protein>
    <recommendedName>
        <fullName evidence="2">histidine kinase</fullName>
        <ecNumber evidence="2">2.7.13.3</ecNumber>
    </recommendedName>
</protein>
<dbReference type="EC" id="2.7.13.3" evidence="2"/>
<dbReference type="InterPro" id="IPR003594">
    <property type="entry name" value="HATPase_dom"/>
</dbReference>
<reference evidence="10 11" key="1">
    <citation type="journal article" date="2021" name="Int. J. Syst. Evol. Microbiol.">
        <title>Amazonocrinis nigriterrae gen. nov., sp. nov., Atlanticothrix silvestris gen. nov., sp. nov. and Dendronalium phyllosphericum gen. nov., sp. nov., nostocacean cyanobacteria from Brazilian environments.</title>
        <authorList>
            <person name="Alvarenga D.O."/>
            <person name="Andreote A.P.D."/>
            <person name="Branco L.H.Z."/>
            <person name="Delbaje E."/>
            <person name="Cruz R.B."/>
            <person name="Varani A.M."/>
            <person name="Fiore M.F."/>
        </authorList>
    </citation>
    <scope>NUCLEOTIDE SEQUENCE [LARGE SCALE GENOMIC DNA]</scope>
    <source>
        <strain evidence="10 11">CENA369</strain>
    </source>
</reference>
<dbReference type="SUPFAM" id="SSF56112">
    <property type="entry name" value="Protein kinase-like (PK-like)"/>
    <property type="match status" value="1"/>
</dbReference>
<dbReference type="RefSeq" id="WP_214434719.1">
    <property type="nucleotide sequence ID" value="NZ_CAWPUQ010000140.1"/>
</dbReference>
<evidence type="ECO:0000259" key="8">
    <source>
        <dbReference type="PROSITE" id="PS50011"/>
    </source>
</evidence>
<dbReference type="InterPro" id="IPR004358">
    <property type="entry name" value="Sig_transdc_His_kin-like_C"/>
</dbReference>
<dbReference type="InterPro" id="IPR011009">
    <property type="entry name" value="Kinase-like_dom_sf"/>
</dbReference>
<dbReference type="InterPro" id="IPR011990">
    <property type="entry name" value="TPR-like_helical_dom_sf"/>
</dbReference>
<dbReference type="InterPro" id="IPR003661">
    <property type="entry name" value="HisK_dim/P_dom"/>
</dbReference>
<dbReference type="PROSITE" id="PS50005">
    <property type="entry name" value="TPR"/>
    <property type="match status" value="1"/>
</dbReference>
<evidence type="ECO:0000313" key="10">
    <source>
        <dbReference type="EMBL" id="MBH8575966.1"/>
    </source>
</evidence>
<keyword evidence="7" id="KW-0175">Coiled coil</keyword>
<proteinExistence type="predicted"/>
<dbReference type="InterPro" id="IPR041664">
    <property type="entry name" value="AAA_16"/>
</dbReference>